<dbReference type="RefSeq" id="WP_406763270.1">
    <property type="nucleotide sequence ID" value="NZ_JBJHZY010000001.1"/>
</dbReference>
<dbReference type="InterPro" id="IPR036412">
    <property type="entry name" value="HAD-like_sf"/>
</dbReference>
<dbReference type="Gene3D" id="3.40.50.1000">
    <property type="entry name" value="HAD superfamily/HAD-like"/>
    <property type="match status" value="1"/>
</dbReference>
<protein>
    <submittedName>
        <fullName evidence="1">HAD family hydrolase</fullName>
    </submittedName>
</protein>
<keyword evidence="1" id="KW-0378">Hydrolase</keyword>
<accession>A0ABW8TLT1</accession>
<gene>
    <name evidence="1" type="ORF">ACJDUH_00905</name>
</gene>
<proteinExistence type="predicted"/>
<dbReference type="InterPro" id="IPR023214">
    <property type="entry name" value="HAD_sf"/>
</dbReference>
<dbReference type="Gene3D" id="1.10.150.240">
    <property type="entry name" value="Putative phosphatase, domain 2"/>
    <property type="match status" value="1"/>
</dbReference>
<dbReference type="NCBIfam" id="TIGR01509">
    <property type="entry name" value="HAD-SF-IA-v3"/>
    <property type="match status" value="1"/>
</dbReference>
<keyword evidence="2" id="KW-1185">Reference proteome</keyword>
<dbReference type="SFLD" id="SFLDG01129">
    <property type="entry name" value="C1.5:_HAD__Beta-PGM__Phosphata"/>
    <property type="match status" value="1"/>
</dbReference>
<name>A0ABW8TLT1_9CLOT</name>
<dbReference type="SUPFAM" id="SSF56784">
    <property type="entry name" value="HAD-like"/>
    <property type="match status" value="1"/>
</dbReference>
<dbReference type="EMBL" id="JBJHZY010000001">
    <property type="protein sequence ID" value="MFL0266640.1"/>
    <property type="molecule type" value="Genomic_DNA"/>
</dbReference>
<reference evidence="1 2" key="1">
    <citation type="submission" date="2024-11" db="EMBL/GenBank/DDBJ databases">
        <authorList>
            <person name="Heng Y.C."/>
            <person name="Lim A.C.H."/>
            <person name="Lee J.K.Y."/>
            <person name="Kittelmann S."/>
        </authorList>
    </citation>
    <scope>NUCLEOTIDE SEQUENCE [LARGE SCALE GENOMIC DNA]</scope>
    <source>
        <strain evidence="1 2">WILCCON 0202</strain>
    </source>
</reference>
<organism evidence="1 2">
    <name type="scientific">Candidatus Clostridium radicumherbarum</name>
    <dbReference type="NCBI Taxonomy" id="3381662"/>
    <lineage>
        <taxon>Bacteria</taxon>
        <taxon>Bacillati</taxon>
        <taxon>Bacillota</taxon>
        <taxon>Clostridia</taxon>
        <taxon>Eubacteriales</taxon>
        <taxon>Clostridiaceae</taxon>
        <taxon>Clostridium</taxon>
    </lineage>
</organism>
<dbReference type="PRINTS" id="PR00413">
    <property type="entry name" value="HADHALOGNASE"/>
</dbReference>
<dbReference type="CDD" id="cd02603">
    <property type="entry name" value="HAD_sEH-N_like"/>
    <property type="match status" value="1"/>
</dbReference>
<dbReference type="Proteomes" id="UP001623661">
    <property type="component" value="Unassembled WGS sequence"/>
</dbReference>
<evidence type="ECO:0000313" key="1">
    <source>
        <dbReference type="EMBL" id="MFL0266640.1"/>
    </source>
</evidence>
<dbReference type="InterPro" id="IPR023198">
    <property type="entry name" value="PGP-like_dom2"/>
</dbReference>
<dbReference type="SFLD" id="SFLDS00003">
    <property type="entry name" value="Haloacid_Dehalogenase"/>
    <property type="match status" value="1"/>
</dbReference>
<sequence length="200" mass="23639">MIKNVVFDIGNVLLYFKPDEYLNGFNFDKQTNKKLFESIFKSKYWCELDRGMLTEDEAIKLFNEASPELQEKIEIVMKDWIGILKPNLETVAIVKELKKRNYNIFLLSNFHKSAFERVSSENEFFNLFDGRIISYEINLLKPEKEIYNKLLKTYNLKPEETLFIDDMIENIAAADKLRINTILFSNAESLRETLKSKRLL</sequence>
<dbReference type="PANTHER" id="PTHR43611:SF3">
    <property type="entry name" value="FLAVIN MONONUCLEOTIDE HYDROLASE 1, CHLOROPLATIC"/>
    <property type="match status" value="1"/>
</dbReference>
<dbReference type="GO" id="GO:0016787">
    <property type="term" value="F:hydrolase activity"/>
    <property type="evidence" value="ECO:0007669"/>
    <property type="project" value="UniProtKB-KW"/>
</dbReference>
<evidence type="ECO:0000313" key="2">
    <source>
        <dbReference type="Proteomes" id="UP001623661"/>
    </source>
</evidence>
<dbReference type="InterPro" id="IPR006439">
    <property type="entry name" value="HAD-SF_hydro_IA"/>
</dbReference>
<dbReference type="Pfam" id="PF00702">
    <property type="entry name" value="Hydrolase"/>
    <property type="match status" value="1"/>
</dbReference>
<dbReference type="PANTHER" id="PTHR43611">
    <property type="entry name" value="ALPHA-D-GLUCOSE 1-PHOSPHATE PHOSPHATASE"/>
    <property type="match status" value="1"/>
</dbReference>
<comment type="caution">
    <text evidence="1">The sequence shown here is derived from an EMBL/GenBank/DDBJ whole genome shotgun (WGS) entry which is preliminary data.</text>
</comment>